<reference evidence="3 4" key="1">
    <citation type="submission" date="2024-03" db="EMBL/GenBank/DDBJ databases">
        <title>The Acrasis kona genome and developmental transcriptomes reveal deep origins of eukaryotic multicellular pathways.</title>
        <authorList>
            <person name="Sheikh S."/>
            <person name="Fu C.-J."/>
            <person name="Brown M.W."/>
            <person name="Baldauf S.L."/>
        </authorList>
    </citation>
    <scope>NUCLEOTIDE SEQUENCE [LARGE SCALE GENOMIC DNA]</scope>
    <source>
        <strain evidence="3 4">ATCC MYA-3509</strain>
    </source>
</reference>
<evidence type="ECO:0000313" key="4">
    <source>
        <dbReference type="Proteomes" id="UP001431209"/>
    </source>
</evidence>
<organism evidence="3 4">
    <name type="scientific">Acrasis kona</name>
    <dbReference type="NCBI Taxonomy" id="1008807"/>
    <lineage>
        <taxon>Eukaryota</taxon>
        <taxon>Discoba</taxon>
        <taxon>Heterolobosea</taxon>
        <taxon>Tetramitia</taxon>
        <taxon>Eutetramitia</taxon>
        <taxon>Acrasidae</taxon>
        <taxon>Acrasis</taxon>
    </lineage>
</organism>
<sequence>MTTNSIIPERSNNAIVQKLSKEGKHTALRTILANKENSRHADEVDSNGFTPLMNAIIQDQYECVRVLLEGKYCNPNARSMKEGVTPLGMVALSPHLKYITMISRILVSHGALVSSLQQGDKYNLVHLATSTGNITMVQYLLSLDDTVHLVDDYCAYGYTPLHYSIIMRPFEFFHQKFSESDLLENYVNCAKALFRYGCDVKKKTRDGKRDAMSICVEFKNKFPAPVLE</sequence>
<dbReference type="InterPro" id="IPR036770">
    <property type="entry name" value="Ankyrin_rpt-contain_sf"/>
</dbReference>
<protein>
    <submittedName>
        <fullName evidence="3">Palmitoyltransferase</fullName>
    </submittedName>
</protein>
<dbReference type="EMBL" id="JAOPGA020000919">
    <property type="protein sequence ID" value="KAL0482978.1"/>
    <property type="molecule type" value="Genomic_DNA"/>
</dbReference>
<keyword evidence="1" id="KW-0677">Repeat</keyword>
<evidence type="ECO:0000313" key="3">
    <source>
        <dbReference type="EMBL" id="KAL0482978.1"/>
    </source>
</evidence>
<comment type="caution">
    <text evidence="3">The sequence shown here is derived from an EMBL/GenBank/DDBJ whole genome shotgun (WGS) entry which is preliminary data.</text>
</comment>
<dbReference type="Pfam" id="PF12796">
    <property type="entry name" value="Ank_2"/>
    <property type="match status" value="2"/>
</dbReference>
<keyword evidence="4" id="KW-1185">Reference proteome</keyword>
<accession>A0AAW2Z1U5</accession>
<keyword evidence="2" id="KW-0040">ANK repeat</keyword>
<evidence type="ECO:0000256" key="1">
    <source>
        <dbReference type="ARBA" id="ARBA00022737"/>
    </source>
</evidence>
<dbReference type="PANTHER" id="PTHR24123">
    <property type="entry name" value="ANKYRIN REPEAT-CONTAINING"/>
    <property type="match status" value="1"/>
</dbReference>
<dbReference type="InterPro" id="IPR051165">
    <property type="entry name" value="Multifunctional_ANK_Repeat"/>
</dbReference>
<dbReference type="InterPro" id="IPR002110">
    <property type="entry name" value="Ankyrin_rpt"/>
</dbReference>
<dbReference type="SUPFAM" id="SSF48403">
    <property type="entry name" value="Ankyrin repeat"/>
    <property type="match status" value="1"/>
</dbReference>
<dbReference type="PANTHER" id="PTHR24123:SF33">
    <property type="entry name" value="PROTEIN HOS4"/>
    <property type="match status" value="1"/>
</dbReference>
<dbReference type="AlphaFoldDB" id="A0AAW2Z1U5"/>
<dbReference type="SMART" id="SM00248">
    <property type="entry name" value="ANK"/>
    <property type="match status" value="3"/>
</dbReference>
<name>A0AAW2Z1U5_9EUKA</name>
<dbReference type="Proteomes" id="UP001431209">
    <property type="component" value="Unassembled WGS sequence"/>
</dbReference>
<evidence type="ECO:0000256" key="2">
    <source>
        <dbReference type="ARBA" id="ARBA00023043"/>
    </source>
</evidence>
<gene>
    <name evidence="3" type="ORF">AKO1_014880</name>
</gene>
<proteinExistence type="predicted"/>
<dbReference type="Gene3D" id="1.25.40.20">
    <property type="entry name" value="Ankyrin repeat-containing domain"/>
    <property type="match status" value="1"/>
</dbReference>